<dbReference type="InterPro" id="IPR014031">
    <property type="entry name" value="Ketoacyl_synth_C"/>
</dbReference>
<dbReference type="InterPro" id="IPR014043">
    <property type="entry name" value="Acyl_transferase_dom"/>
</dbReference>
<evidence type="ECO:0000259" key="5">
    <source>
        <dbReference type="PROSITE" id="PS50075"/>
    </source>
</evidence>
<dbReference type="InterPro" id="IPR013968">
    <property type="entry name" value="PKS_KR"/>
</dbReference>
<evidence type="ECO:0000256" key="2">
    <source>
        <dbReference type="ARBA" id="ARBA00022553"/>
    </source>
</evidence>
<dbReference type="SUPFAM" id="SSF53901">
    <property type="entry name" value="Thiolase-like"/>
    <property type="match status" value="1"/>
</dbReference>
<evidence type="ECO:0000256" key="3">
    <source>
        <dbReference type="ARBA" id="ARBA00022679"/>
    </source>
</evidence>
<feature type="coiled-coil region" evidence="4">
    <location>
        <begin position="1152"/>
        <end position="1179"/>
    </location>
</feature>
<feature type="domain" description="Carrier" evidence="5">
    <location>
        <begin position="1362"/>
        <end position="1437"/>
    </location>
</feature>
<evidence type="ECO:0000313" key="10">
    <source>
        <dbReference type="Proteomes" id="UP000198431"/>
    </source>
</evidence>
<proteinExistence type="predicted"/>
<dbReference type="Pfam" id="PF08659">
    <property type="entry name" value="KR"/>
    <property type="match status" value="1"/>
</dbReference>
<keyword evidence="4" id="KW-0175">Coiled coil</keyword>
<dbReference type="Pfam" id="PF00109">
    <property type="entry name" value="ketoacyl-synt"/>
    <property type="match status" value="1"/>
</dbReference>
<dbReference type="InterPro" id="IPR036736">
    <property type="entry name" value="ACP-like_sf"/>
</dbReference>
<dbReference type="Gene3D" id="3.30.70.250">
    <property type="entry name" value="Malonyl-CoA ACP transacylase, ACP-binding"/>
    <property type="match status" value="1"/>
</dbReference>
<dbReference type="InterPro" id="IPR014030">
    <property type="entry name" value="Ketoacyl_synth_N"/>
</dbReference>
<keyword evidence="2" id="KW-0597">Phosphoprotein</keyword>
<dbReference type="PANTHER" id="PTHR43775">
    <property type="entry name" value="FATTY ACID SYNTHASE"/>
    <property type="match status" value="1"/>
</dbReference>
<dbReference type="Proteomes" id="UP000198431">
    <property type="component" value="Unassembled WGS sequence"/>
</dbReference>
<dbReference type="RefSeq" id="WP_073398360.1">
    <property type="nucleotide sequence ID" value="NZ_FRBX01000011.1"/>
</dbReference>
<feature type="domain" description="Ketosynthase family 3 (KS3)" evidence="6">
    <location>
        <begin position="8"/>
        <end position="430"/>
    </location>
</feature>
<keyword evidence="9" id="KW-1185">Reference proteome</keyword>
<keyword evidence="1" id="KW-0596">Phosphopantetheine</keyword>
<keyword evidence="3 8" id="KW-0808">Transferase</keyword>
<dbReference type="SUPFAM" id="SSF47336">
    <property type="entry name" value="ACP-like"/>
    <property type="match status" value="1"/>
</dbReference>
<dbReference type="PROSITE" id="PS50075">
    <property type="entry name" value="CARRIER"/>
    <property type="match status" value="1"/>
</dbReference>
<dbReference type="CDD" id="cd00833">
    <property type="entry name" value="PKS"/>
    <property type="match status" value="1"/>
</dbReference>
<name>A0AB36NU30_9FLAO</name>
<dbReference type="EMBL" id="FRBX01000011">
    <property type="protein sequence ID" value="SHN22372.1"/>
    <property type="molecule type" value="Genomic_DNA"/>
</dbReference>
<evidence type="ECO:0000313" key="9">
    <source>
        <dbReference type="Proteomes" id="UP000184216"/>
    </source>
</evidence>
<sequence>MENNKYTGLEIAIVGMSCKFPGAENYEEFWNNILNGVESISSLSNTELDNLGISANIYNDKNYIKTYRQKPEKKYFDYKFFNYSFQEALLLSPQSRLLHQLIWEALEDSNLTNTSEINEFTSLFIGMEEDFNWKVYASSLIDKLEVDKFTFKTLTNVTHIPSLISNKLNFNGKSLCIHTTCSSSMVAIDMAFKSLLLGETNIAIAGGSYIKSNPEYGYLYDGNSVESSDGKCRPFDKNADGTAWGEGVGIVVLKRLKDAIAHGDTIHGVIKGSFVNNNGNRKVSHTSPSVKGQSECIKKTYQKFSIQPESISYIEAHGTGTSLGDPIEIEALSKINFSKETPIGSVKANIGHLNVLSGVASLIKSVLCLKHRKIPAQLNFIEPNPKIDFAATPFYVNKDLLDFKEKNYPLRIGINNFGLTGVNAHLILEEYAQQSTLQNSKDEIKVLALSAKSSQSLNGQITKIKKQVEKYDYDLTALTKTLNVHRNHFDYRKAIAFNDKTELINALEFSVNESNKNDNINKIVFCFAGQGTHFLNMGRDLADRLSTFKKEIDNGLALLSAYTAIDFEQICWNANIDELDIESTHPLILLFQHAIACQLIDLGIKPQALMAHSLGEYASAVIAGIMSLEDALKIVYERAKLIKQTVGGAMISVSVENSNNIQSIIDQHNVSVASINTENNMVLSGTEENIKRLMAEFKESKIPHIKLNSGYAFHSDALKPIYNAFLEYLEQFNFNTPQIPFYSSLTGNRMSELTNSYWADQMLNPVNLHQVISNFKYDEQSLFIDIGPGSSITKLIKANINKAQIISLNKENEEEWETFIKSVGLLWEAGLPVDWSKIYTATNKISFSNYYFDTLELPAEVDGFKELMTRGEKLKNYYVYKKKWKKEEVIKNTEKYKTVVHFSGNQNLQNFFEEQAEKVIEVKIGAEFKKVSNISYVINPLCEEDFYELFKSLYEENPTIDAILHSWTLEEITVASHAIDMYYKSIAFLVKQLDKVIGDSKKANITIISSTLFKTAEESINPFKALLLGVARVSNVEFKNIQTKVIDVDDLRYVSFDTLYSIILQNVNTPFAVRNQNVYIEHLEEKETGEYEFKYRKNGLYLVTGGYGGIGYTICSTLGKEYSAQIIIVGTKEDNETKRKELESLGAEIFYIQSDLSNKQELEESLQNIQNRLNKSIHGVFHTAGLGDFAGIILRRDINDIKLFLPKVFGTINLSESLNQDELDFFINFSSKAATVTYPGQLAYTAANLFIESFTENTNEKYFSIAWPAIKDVGMAHNAILNDKTSTAREQKNLNEIALDPKFIFKIISNILLIKEKGCVISKNEIETSQNDFEKMLMNHSQHLSKETNTRKSLNINSELVLPKTKKETQILTIIKNVLNLDVVSMNDNFYDLGGNSLSSMVILNRIKTDLGVELTLNEFLDMNTISDMVNKIADKSKKKEIIIE</sequence>
<dbReference type="Pfam" id="PF21394">
    <property type="entry name" value="Beta-ketacyl_N"/>
    <property type="match status" value="1"/>
</dbReference>
<dbReference type="Pfam" id="PF00698">
    <property type="entry name" value="Acyl_transf_1"/>
    <property type="match status" value="1"/>
</dbReference>
<dbReference type="InterPro" id="IPR050091">
    <property type="entry name" value="PKS_NRPS_Biosynth_Enz"/>
</dbReference>
<dbReference type="SMART" id="SM00822">
    <property type="entry name" value="PKS_KR"/>
    <property type="match status" value="1"/>
</dbReference>
<evidence type="ECO:0000256" key="4">
    <source>
        <dbReference type="SAM" id="Coils"/>
    </source>
</evidence>
<comment type="caution">
    <text evidence="7">The sequence shown here is derived from an EMBL/GenBank/DDBJ whole genome shotgun (WGS) entry which is preliminary data.</text>
</comment>
<dbReference type="Pfam" id="PF16197">
    <property type="entry name" value="KAsynt_C_assoc"/>
    <property type="match status" value="1"/>
</dbReference>
<dbReference type="SUPFAM" id="SSF55048">
    <property type="entry name" value="Probable ACP-binding domain of malonyl-CoA ACP transacylase"/>
    <property type="match status" value="1"/>
</dbReference>
<dbReference type="GO" id="GO:0004312">
    <property type="term" value="F:fatty acid synthase activity"/>
    <property type="evidence" value="ECO:0007669"/>
    <property type="project" value="TreeGrafter"/>
</dbReference>
<dbReference type="GO" id="GO:0006633">
    <property type="term" value="P:fatty acid biosynthetic process"/>
    <property type="evidence" value="ECO:0007669"/>
    <property type="project" value="TreeGrafter"/>
</dbReference>
<dbReference type="SMART" id="SM00827">
    <property type="entry name" value="PKS_AT"/>
    <property type="match status" value="1"/>
</dbReference>
<dbReference type="InterPro" id="IPR057326">
    <property type="entry name" value="KR_dom"/>
</dbReference>
<dbReference type="Pfam" id="PF00550">
    <property type="entry name" value="PP-binding"/>
    <property type="match status" value="1"/>
</dbReference>
<dbReference type="EMBL" id="MUHB01000034">
    <property type="protein sequence ID" value="OXA98972.1"/>
    <property type="molecule type" value="Genomic_DNA"/>
</dbReference>
<dbReference type="InterPro" id="IPR016039">
    <property type="entry name" value="Thiolase-like"/>
</dbReference>
<dbReference type="Gene3D" id="3.40.50.720">
    <property type="entry name" value="NAD(P)-binding Rossmann-like Domain"/>
    <property type="match status" value="1"/>
</dbReference>
<evidence type="ECO:0000256" key="1">
    <source>
        <dbReference type="ARBA" id="ARBA00022450"/>
    </source>
</evidence>
<dbReference type="InterPro" id="IPR020841">
    <property type="entry name" value="PKS_Beta-ketoAc_synthase_dom"/>
</dbReference>
<dbReference type="InterPro" id="IPR009081">
    <property type="entry name" value="PP-bd_ACP"/>
</dbReference>
<accession>A0AB36NU30</accession>
<dbReference type="SUPFAM" id="SSF52151">
    <property type="entry name" value="FabD/lysophospholipase-like"/>
    <property type="match status" value="1"/>
</dbReference>
<dbReference type="InterPro" id="IPR016036">
    <property type="entry name" value="Malonyl_transacylase_ACP-bd"/>
</dbReference>
<evidence type="ECO:0000313" key="7">
    <source>
        <dbReference type="EMBL" id="OXA98972.1"/>
    </source>
</evidence>
<dbReference type="InterPro" id="IPR036291">
    <property type="entry name" value="NAD(P)-bd_dom_sf"/>
</dbReference>
<protein>
    <submittedName>
        <fullName evidence="8">Acyl transferase domain-containing protein</fullName>
    </submittedName>
</protein>
<gene>
    <name evidence="7" type="ORF">B0A72_22950</name>
    <name evidence="8" type="ORF">SAMN05444387_4786</name>
</gene>
<dbReference type="Gene3D" id="3.40.366.10">
    <property type="entry name" value="Malonyl-Coenzyme A Acyl Carrier Protein, domain 2"/>
    <property type="match status" value="1"/>
</dbReference>
<dbReference type="Gene3D" id="3.40.47.10">
    <property type="match status" value="1"/>
</dbReference>
<dbReference type="InterPro" id="IPR016035">
    <property type="entry name" value="Acyl_Trfase/lysoPLipase"/>
</dbReference>
<organism evidence="7 10">
    <name type="scientific">Flavobacterium pectinovorum</name>
    <dbReference type="NCBI Taxonomy" id="29533"/>
    <lineage>
        <taxon>Bacteria</taxon>
        <taxon>Pseudomonadati</taxon>
        <taxon>Bacteroidota</taxon>
        <taxon>Flavobacteriia</taxon>
        <taxon>Flavobacteriales</taxon>
        <taxon>Flavobacteriaceae</taxon>
        <taxon>Flavobacterium</taxon>
    </lineage>
</organism>
<dbReference type="Gene3D" id="1.10.1200.10">
    <property type="entry name" value="ACP-like"/>
    <property type="match status" value="1"/>
</dbReference>
<dbReference type="Proteomes" id="UP000184216">
    <property type="component" value="Unassembled WGS sequence"/>
</dbReference>
<dbReference type="Pfam" id="PF02801">
    <property type="entry name" value="Ketoacyl-synt_C"/>
    <property type="match status" value="1"/>
</dbReference>
<dbReference type="SMART" id="SM00825">
    <property type="entry name" value="PKS_KS"/>
    <property type="match status" value="1"/>
</dbReference>
<dbReference type="Gene3D" id="3.30.70.3290">
    <property type="match status" value="1"/>
</dbReference>
<dbReference type="SUPFAM" id="SSF51735">
    <property type="entry name" value="NAD(P)-binding Rossmann-fold domains"/>
    <property type="match status" value="1"/>
</dbReference>
<dbReference type="PANTHER" id="PTHR43775:SF51">
    <property type="entry name" value="INACTIVE PHENOLPHTHIOCEROL SYNTHESIS POLYKETIDE SYNTHASE TYPE I PKS1-RELATED"/>
    <property type="match status" value="1"/>
</dbReference>
<dbReference type="PROSITE" id="PS52004">
    <property type="entry name" value="KS3_2"/>
    <property type="match status" value="1"/>
</dbReference>
<dbReference type="InterPro" id="IPR049490">
    <property type="entry name" value="C883_1060-like_KR_N"/>
</dbReference>
<reference evidence="8 9" key="2">
    <citation type="submission" date="2016-11" db="EMBL/GenBank/DDBJ databases">
        <authorList>
            <person name="Varghese N."/>
            <person name="Submissions S."/>
        </authorList>
    </citation>
    <scope>NUCLEOTIDE SEQUENCE [LARGE SCALE GENOMIC DNA]</scope>
    <source>
        <strain evidence="8 9">DSM 6368</strain>
    </source>
</reference>
<dbReference type="InterPro" id="IPR032821">
    <property type="entry name" value="PKS_assoc"/>
</dbReference>
<evidence type="ECO:0000313" key="8">
    <source>
        <dbReference type="EMBL" id="SHN22372.1"/>
    </source>
</evidence>
<dbReference type="InterPro" id="IPR001227">
    <property type="entry name" value="Ac_transferase_dom_sf"/>
</dbReference>
<reference evidence="7 10" key="1">
    <citation type="submission" date="2016-11" db="EMBL/GenBank/DDBJ databases">
        <title>Whole genomes of Flavobacteriaceae.</title>
        <authorList>
            <person name="Stine C."/>
            <person name="Li C."/>
            <person name="Tadesse D."/>
        </authorList>
    </citation>
    <scope>NUCLEOTIDE SEQUENCE [LARGE SCALE GENOMIC DNA]</scope>
    <source>
        <strain evidence="7 10">ATCC 19366</strain>
    </source>
</reference>
<evidence type="ECO:0000259" key="6">
    <source>
        <dbReference type="PROSITE" id="PS52004"/>
    </source>
</evidence>